<dbReference type="InterPro" id="IPR036770">
    <property type="entry name" value="Ankyrin_rpt-contain_sf"/>
</dbReference>
<evidence type="ECO:0000256" key="2">
    <source>
        <dbReference type="ARBA" id="ARBA00022737"/>
    </source>
</evidence>
<dbReference type="GO" id="GO:0005789">
    <property type="term" value="C:endoplasmic reticulum membrane"/>
    <property type="evidence" value="ECO:0007669"/>
    <property type="project" value="UniProtKB-SubCell"/>
</dbReference>
<dbReference type="InterPro" id="IPR021832">
    <property type="entry name" value="ANKRD13"/>
</dbReference>
<sequence length="681" mass="76468">MIEELISTATPALRVEQAIVSTAAEEFFDSESWLDESSGGFSDSQPEREPAAEFFLTENAESEDAFFDSERDIVDCEPDPEVPSAPRTGPQHEPLLEVPPTLGVEETIEVTTHDVRHIVTSPDVGTRVVVTDKADPSLKDPSQQDRKPCSEAADPSQEKTPDYSPEMLEKITVLEGKFPLHRAAYYNDYIELDVMFKRAEEEEKTSFDFCGNTVLHVAILRENIETIEILLGLGFPIDCKNRLGWRPLEEAIRTRNHGVVKAVHKILVDRGQQSFKAKKPKLLAALRSMPDFHVKVNWQFGSMLLSPLLKKFAPDDTYSIWKKGTSFRMDGTLMGMNEDEESQSMFNLWKRGHFSLLFSGENDASKFLMVDHEKKKAVDALVANKEEDNALDDDVEMLMFASTDKSKMRAQEFSFNPVKGWLGKEKLETVDGWKTKVYEATAKIAATTVVPRATFQTTGSFGEYLAGADKVEENEVVSVDLSMPKPNNNPESPPRNRAGPWKGSSSSFNLEGGESSKPKKQSKPRKVTARCWLAENFPLRVDQLLSLLDIMSHANKHFSKVQKYVQKCVDMGLFPVKIQVPLMMTVYALLCFRELKILNAPLADSFFDVPQGYTLVSLEEALEELNEELEANEEEEATKQMDEEASSLFSLLVSIDKEDVSTEENATVSATEEKDMAQLNK</sequence>
<evidence type="ECO:0000313" key="13">
    <source>
        <dbReference type="Proteomes" id="UP001190700"/>
    </source>
</evidence>
<evidence type="ECO:0000256" key="7">
    <source>
        <dbReference type="ARBA" id="ARBA00037107"/>
    </source>
</evidence>
<dbReference type="InterPro" id="IPR055285">
    <property type="entry name" value="ANKRD13_C"/>
</dbReference>
<keyword evidence="4 8" id="KW-0040">ANK repeat</keyword>
<evidence type="ECO:0000256" key="6">
    <source>
        <dbReference type="ARBA" id="ARBA00023186"/>
    </source>
</evidence>
<keyword evidence="5" id="KW-0472">Membrane</keyword>
<evidence type="ECO:0000256" key="3">
    <source>
        <dbReference type="ARBA" id="ARBA00022824"/>
    </source>
</evidence>
<evidence type="ECO:0000313" key="12">
    <source>
        <dbReference type="EMBL" id="KAK3270775.1"/>
    </source>
</evidence>
<evidence type="ECO:0000256" key="4">
    <source>
        <dbReference type="ARBA" id="ARBA00023043"/>
    </source>
</evidence>
<evidence type="ECO:0000259" key="11">
    <source>
        <dbReference type="Pfam" id="PF11904"/>
    </source>
</evidence>
<evidence type="ECO:0000256" key="9">
    <source>
        <dbReference type="SAM" id="Coils"/>
    </source>
</evidence>
<feature type="region of interest" description="Disordered" evidence="10">
    <location>
        <begin position="481"/>
        <end position="523"/>
    </location>
</feature>
<accession>A0AAE0G399</accession>
<comment type="caution">
    <text evidence="12">The sequence shown here is derived from an EMBL/GenBank/DDBJ whole genome shotgun (WGS) entry which is preliminary data.</text>
</comment>
<organism evidence="12 13">
    <name type="scientific">Cymbomonas tetramitiformis</name>
    <dbReference type="NCBI Taxonomy" id="36881"/>
    <lineage>
        <taxon>Eukaryota</taxon>
        <taxon>Viridiplantae</taxon>
        <taxon>Chlorophyta</taxon>
        <taxon>Pyramimonadophyceae</taxon>
        <taxon>Pyramimonadales</taxon>
        <taxon>Pyramimonadaceae</taxon>
        <taxon>Cymbomonas</taxon>
    </lineage>
</organism>
<dbReference type="InterPro" id="IPR002110">
    <property type="entry name" value="Ankyrin_rpt"/>
</dbReference>
<feature type="coiled-coil region" evidence="9">
    <location>
        <begin position="615"/>
        <end position="642"/>
    </location>
</feature>
<comment type="subcellular location">
    <subcellularLocation>
        <location evidence="1">Endoplasmic reticulum membrane</location>
    </subcellularLocation>
</comment>
<reference evidence="12 13" key="1">
    <citation type="journal article" date="2015" name="Genome Biol. Evol.">
        <title>Comparative Genomics of a Bacterivorous Green Alga Reveals Evolutionary Causalities and Consequences of Phago-Mixotrophic Mode of Nutrition.</title>
        <authorList>
            <person name="Burns J.A."/>
            <person name="Paasch A."/>
            <person name="Narechania A."/>
            <person name="Kim E."/>
        </authorList>
    </citation>
    <scope>NUCLEOTIDE SEQUENCE [LARGE SCALE GENOMIC DNA]</scope>
    <source>
        <strain evidence="12 13">PLY_AMNH</strain>
    </source>
</reference>
<dbReference type="PANTHER" id="PTHR12447:SF25">
    <property type="entry name" value="ANKYRIN REPEAT DOMAIN-CONTAINING PROTEIN 13C"/>
    <property type="match status" value="1"/>
</dbReference>
<keyword evidence="9" id="KW-0175">Coiled coil</keyword>
<name>A0AAE0G399_9CHLO</name>
<dbReference type="PROSITE" id="PS50088">
    <property type="entry name" value="ANK_REPEAT"/>
    <property type="match status" value="1"/>
</dbReference>
<feature type="region of interest" description="Disordered" evidence="10">
    <location>
        <begin position="659"/>
        <end position="681"/>
    </location>
</feature>
<protein>
    <recommendedName>
        <fullName evidence="11">Ankyrin repeat domain-containing protein</fullName>
    </recommendedName>
</protein>
<comment type="function">
    <text evidence="7">Acts as a molecular chaperone for G protein-coupled receptors, regulating their biogenesis and exit from the ER.</text>
</comment>
<dbReference type="SUPFAM" id="SSF48403">
    <property type="entry name" value="Ankyrin repeat"/>
    <property type="match status" value="1"/>
</dbReference>
<evidence type="ECO:0000256" key="1">
    <source>
        <dbReference type="ARBA" id="ARBA00004586"/>
    </source>
</evidence>
<gene>
    <name evidence="12" type="ORF">CYMTET_20842</name>
</gene>
<keyword evidence="2" id="KW-0677">Repeat</keyword>
<dbReference type="EMBL" id="LGRX02010204">
    <property type="protein sequence ID" value="KAK3270775.1"/>
    <property type="molecule type" value="Genomic_DNA"/>
</dbReference>
<feature type="region of interest" description="Disordered" evidence="10">
    <location>
        <begin position="78"/>
        <end position="97"/>
    </location>
</feature>
<dbReference type="Pfam" id="PF11904">
    <property type="entry name" value="ANKRD13_C"/>
    <property type="match status" value="1"/>
</dbReference>
<dbReference type="Gene3D" id="1.25.40.20">
    <property type="entry name" value="Ankyrin repeat-containing domain"/>
    <property type="match status" value="1"/>
</dbReference>
<evidence type="ECO:0000256" key="8">
    <source>
        <dbReference type="PROSITE-ProRule" id="PRU00023"/>
    </source>
</evidence>
<dbReference type="PROSITE" id="PS50297">
    <property type="entry name" value="ANK_REP_REGION"/>
    <property type="match status" value="1"/>
</dbReference>
<keyword evidence="3" id="KW-0256">Endoplasmic reticulum</keyword>
<feature type="compositionally biased region" description="Basic and acidic residues" evidence="10">
    <location>
        <begin position="671"/>
        <end position="681"/>
    </location>
</feature>
<dbReference type="Proteomes" id="UP001190700">
    <property type="component" value="Unassembled WGS sequence"/>
</dbReference>
<feature type="repeat" description="ANK" evidence="8">
    <location>
        <begin position="210"/>
        <end position="242"/>
    </location>
</feature>
<dbReference type="Pfam" id="PF12796">
    <property type="entry name" value="Ank_2"/>
    <property type="match status" value="1"/>
</dbReference>
<keyword evidence="6" id="KW-0143">Chaperone</keyword>
<dbReference type="AlphaFoldDB" id="A0AAE0G399"/>
<dbReference type="PANTHER" id="PTHR12447">
    <property type="entry name" value="ANKYRIN REPEAT DOMAIN-CONTAINING PROTEIN 13"/>
    <property type="match status" value="1"/>
</dbReference>
<feature type="compositionally biased region" description="Basic and acidic residues" evidence="10">
    <location>
        <begin position="130"/>
        <end position="149"/>
    </location>
</feature>
<proteinExistence type="predicted"/>
<evidence type="ECO:0000256" key="5">
    <source>
        <dbReference type="ARBA" id="ARBA00023136"/>
    </source>
</evidence>
<feature type="region of interest" description="Disordered" evidence="10">
    <location>
        <begin position="127"/>
        <end position="164"/>
    </location>
</feature>
<feature type="domain" description="Ankyrin repeat" evidence="11">
    <location>
        <begin position="328"/>
        <end position="627"/>
    </location>
</feature>
<evidence type="ECO:0000256" key="10">
    <source>
        <dbReference type="SAM" id="MobiDB-lite"/>
    </source>
</evidence>
<keyword evidence="13" id="KW-1185">Reference proteome</keyword>